<keyword evidence="2" id="KW-1185">Reference proteome</keyword>
<accession>A0ACC2SW94</accession>
<dbReference type="Proteomes" id="UP001165960">
    <property type="component" value="Unassembled WGS sequence"/>
</dbReference>
<dbReference type="EMBL" id="QTSX02004287">
    <property type="protein sequence ID" value="KAJ9066521.1"/>
    <property type="molecule type" value="Genomic_DNA"/>
</dbReference>
<reference evidence="1" key="1">
    <citation type="submission" date="2022-04" db="EMBL/GenBank/DDBJ databases">
        <title>Genome of the entomopathogenic fungus Entomophthora muscae.</title>
        <authorList>
            <person name="Elya C."/>
            <person name="Lovett B.R."/>
            <person name="Lee E."/>
            <person name="Macias A.M."/>
            <person name="Hajek A.E."/>
            <person name="De Bivort B.L."/>
            <person name="Kasson M.T."/>
            <person name="De Fine Licht H.H."/>
            <person name="Stajich J.E."/>
        </authorList>
    </citation>
    <scope>NUCLEOTIDE SEQUENCE</scope>
    <source>
        <strain evidence="1">Berkeley</strain>
    </source>
</reference>
<protein>
    <submittedName>
        <fullName evidence="1">Uncharacterized protein</fullName>
    </submittedName>
</protein>
<organism evidence="1 2">
    <name type="scientific">Entomophthora muscae</name>
    <dbReference type="NCBI Taxonomy" id="34485"/>
    <lineage>
        <taxon>Eukaryota</taxon>
        <taxon>Fungi</taxon>
        <taxon>Fungi incertae sedis</taxon>
        <taxon>Zoopagomycota</taxon>
        <taxon>Entomophthoromycotina</taxon>
        <taxon>Entomophthoromycetes</taxon>
        <taxon>Entomophthorales</taxon>
        <taxon>Entomophthoraceae</taxon>
        <taxon>Entomophthora</taxon>
    </lineage>
</organism>
<name>A0ACC2SW94_9FUNG</name>
<gene>
    <name evidence="1" type="ORF">DSO57_1008712</name>
</gene>
<evidence type="ECO:0000313" key="1">
    <source>
        <dbReference type="EMBL" id="KAJ9066521.1"/>
    </source>
</evidence>
<comment type="caution">
    <text evidence="1">The sequence shown here is derived from an EMBL/GenBank/DDBJ whole genome shotgun (WGS) entry which is preliminary data.</text>
</comment>
<sequence>MISCSYYSVLSIGLLSSPIPNTKSSLIQLQHSSQKSQQTKKSKPKPAVSLPVVKPPKFNVLKTLTGTHILIFLYNLAEIALSVRAQMTQYLGTTHMRDTPEQFKVDQTALLDQAEEAIIDVVSEGAPSFDSEVGGHPTAIILDEGQLLTSSRRPS</sequence>
<proteinExistence type="predicted"/>
<evidence type="ECO:0000313" key="2">
    <source>
        <dbReference type="Proteomes" id="UP001165960"/>
    </source>
</evidence>